<keyword evidence="2" id="KW-1185">Reference proteome</keyword>
<comment type="caution">
    <text evidence="1">The sequence shown here is derived from an EMBL/GenBank/DDBJ whole genome shotgun (WGS) entry which is preliminary data.</text>
</comment>
<name>A0AAE0XQ73_9GAST</name>
<reference evidence="1" key="1">
    <citation type="journal article" date="2023" name="G3 (Bethesda)">
        <title>A reference genome for the long-term kleptoplast-retaining sea slug Elysia crispata morphotype clarki.</title>
        <authorList>
            <person name="Eastman K.E."/>
            <person name="Pendleton A.L."/>
            <person name="Shaikh M.A."/>
            <person name="Suttiyut T."/>
            <person name="Ogas R."/>
            <person name="Tomko P."/>
            <person name="Gavelis G."/>
            <person name="Widhalm J.R."/>
            <person name="Wisecaver J.H."/>
        </authorList>
    </citation>
    <scope>NUCLEOTIDE SEQUENCE</scope>
    <source>
        <strain evidence="1">ECLA1</strain>
    </source>
</reference>
<accession>A0AAE0XQ73</accession>
<dbReference type="AlphaFoldDB" id="A0AAE0XQ73"/>
<organism evidence="1 2">
    <name type="scientific">Elysia crispata</name>
    <name type="common">lettuce slug</name>
    <dbReference type="NCBI Taxonomy" id="231223"/>
    <lineage>
        <taxon>Eukaryota</taxon>
        <taxon>Metazoa</taxon>
        <taxon>Spiralia</taxon>
        <taxon>Lophotrochozoa</taxon>
        <taxon>Mollusca</taxon>
        <taxon>Gastropoda</taxon>
        <taxon>Heterobranchia</taxon>
        <taxon>Euthyneura</taxon>
        <taxon>Panpulmonata</taxon>
        <taxon>Sacoglossa</taxon>
        <taxon>Placobranchoidea</taxon>
        <taxon>Plakobranchidae</taxon>
        <taxon>Elysia</taxon>
    </lineage>
</organism>
<evidence type="ECO:0000313" key="1">
    <source>
        <dbReference type="EMBL" id="KAK3702716.1"/>
    </source>
</evidence>
<protein>
    <submittedName>
        <fullName evidence="1">Uncharacterized protein</fullName>
    </submittedName>
</protein>
<dbReference type="EMBL" id="JAWDGP010007852">
    <property type="protein sequence ID" value="KAK3702716.1"/>
    <property type="molecule type" value="Genomic_DNA"/>
</dbReference>
<evidence type="ECO:0000313" key="2">
    <source>
        <dbReference type="Proteomes" id="UP001283361"/>
    </source>
</evidence>
<sequence>MTFVAFSSSVEKVARFVDDYSDPPSSLHLERMIIECLVTESTNTTSQLMGTDHVQPVATISYRIPRDLVRAHPDPASW</sequence>
<dbReference type="Proteomes" id="UP001283361">
    <property type="component" value="Unassembled WGS sequence"/>
</dbReference>
<proteinExistence type="predicted"/>
<gene>
    <name evidence="1" type="ORF">RRG08_042702</name>
</gene>